<accession>A0ABR8VQE5</accession>
<comment type="caution">
    <text evidence="4">The sequence shown here is derived from an EMBL/GenBank/DDBJ whole genome shotgun (WGS) entry which is preliminary data.</text>
</comment>
<evidence type="ECO:0000313" key="5">
    <source>
        <dbReference type="Proteomes" id="UP000648182"/>
    </source>
</evidence>
<dbReference type="Proteomes" id="UP000648182">
    <property type="component" value="Unassembled WGS sequence"/>
</dbReference>
<keyword evidence="5" id="KW-1185">Reference proteome</keyword>
<gene>
    <name evidence="4" type="ORF">H9631_18165</name>
</gene>
<dbReference type="InterPro" id="IPR013096">
    <property type="entry name" value="Cupin_2"/>
</dbReference>
<dbReference type="InterPro" id="IPR047183">
    <property type="entry name" value="GDO-like"/>
</dbReference>
<protein>
    <submittedName>
        <fullName evidence="4">Cupin domain-containing protein</fullName>
    </submittedName>
</protein>
<reference evidence="4 5" key="1">
    <citation type="submission" date="2020-08" db="EMBL/GenBank/DDBJ databases">
        <title>A Genomic Blueprint of the Chicken Gut Microbiome.</title>
        <authorList>
            <person name="Gilroy R."/>
            <person name="Ravi A."/>
            <person name="Getino M."/>
            <person name="Pursley I."/>
            <person name="Horton D.L."/>
            <person name="Alikhan N.-F."/>
            <person name="Baker D."/>
            <person name="Gharbi K."/>
            <person name="Hall N."/>
            <person name="Watson M."/>
            <person name="Adriaenssens E.M."/>
            <person name="Foster-Nyarko E."/>
            <person name="Jarju S."/>
            <person name="Secka A."/>
            <person name="Antonio M."/>
            <person name="Oren A."/>
            <person name="Chaudhuri R."/>
            <person name="La Ragione R.M."/>
            <person name="Hildebrand F."/>
            <person name="Pallen M.J."/>
        </authorList>
    </citation>
    <scope>NUCLEOTIDE SEQUENCE [LARGE SCALE GENOMIC DNA]</scope>
    <source>
        <strain evidence="4 5">Sa1BUA2</strain>
    </source>
</reference>
<dbReference type="InterPro" id="IPR014710">
    <property type="entry name" value="RmlC-like_jellyroll"/>
</dbReference>
<name>A0ABR8VQE5_9BACI</name>
<evidence type="ECO:0000256" key="2">
    <source>
        <dbReference type="ARBA" id="ARBA00023002"/>
    </source>
</evidence>
<dbReference type="RefSeq" id="WP_191815337.1">
    <property type="nucleotide sequence ID" value="NZ_JACSPV010000043.1"/>
</dbReference>
<dbReference type="InterPro" id="IPR011051">
    <property type="entry name" value="RmlC_Cupin_sf"/>
</dbReference>
<dbReference type="Gene3D" id="2.60.120.10">
    <property type="entry name" value="Jelly Rolls"/>
    <property type="match status" value="1"/>
</dbReference>
<organism evidence="4 5">
    <name type="scientific">Bacillus norwichensis</name>
    <dbReference type="NCBI Taxonomy" id="2762217"/>
    <lineage>
        <taxon>Bacteria</taxon>
        <taxon>Bacillati</taxon>
        <taxon>Bacillota</taxon>
        <taxon>Bacilli</taxon>
        <taxon>Bacillales</taxon>
        <taxon>Bacillaceae</taxon>
        <taxon>Bacillus</taxon>
    </lineage>
</organism>
<evidence type="ECO:0000313" key="4">
    <source>
        <dbReference type="EMBL" id="MBD8006992.1"/>
    </source>
</evidence>
<dbReference type="EMBL" id="JACSPV010000043">
    <property type="protein sequence ID" value="MBD8006992.1"/>
    <property type="molecule type" value="Genomic_DNA"/>
</dbReference>
<evidence type="ECO:0000259" key="3">
    <source>
        <dbReference type="Pfam" id="PF07883"/>
    </source>
</evidence>
<dbReference type="PANTHER" id="PTHR41517:SF1">
    <property type="entry name" value="CUPIN"/>
    <property type="match status" value="1"/>
</dbReference>
<keyword evidence="1" id="KW-0223">Dioxygenase</keyword>
<dbReference type="SUPFAM" id="SSF51182">
    <property type="entry name" value="RmlC-like cupins"/>
    <property type="match status" value="1"/>
</dbReference>
<dbReference type="Pfam" id="PF07883">
    <property type="entry name" value="Cupin_2"/>
    <property type="match status" value="1"/>
</dbReference>
<evidence type="ECO:0000256" key="1">
    <source>
        <dbReference type="ARBA" id="ARBA00022964"/>
    </source>
</evidence>
<proteinExistence type="predicted"/>
<sequence>MSKERTEIMSVSEFRKKAMKSRMRPAVWKWEDIYPKLKKTVASPEKGRGTISLVHKDTGDAYGVSPTLNVIVQVFKPGVHEHAHRHSNVALFFVFQGQGYSIIDEEIIEWKKGDLVLAPSWSKHEHCNTSDTEDAILITFQDVPHVSSLGAWFFEEPIGEMPSHMVGEPLDS</sequence>
<keyword evidence="2" id="KW-0560">Oxidoreductase</keyword>
<feature type="domain" description="Cupin type-2" evidence="3">
    <location>
        <begin position="72"/>
        <end position="138"/>
    </location>
</feature>
<dbReference type="PANTHER" id="PTHR41517">
    <property type="entry name" value="1,2-DIOXYGENASE PROTEIN-RELATED"/>
    <property type="match status" value="1"/>
</dbReference>